<dbReference type="KEGG" id="doa:AXF15_11560"/>
<dbReference type="Proteomes" id="UP000063964">
    <property type="component" value="Chromosome"/>
</dbReference>
<dbReference type="PANTHER" id="PTHR34818">
    <property type="entry name" value="PROTEIN BLI-3"/>
    <property type="match status" value="1"/>
</dbReference>
<evidence type="ECO:0000313" key="2">
    <source>
        <dbReference type="EMBL" id="AMD93673.1"/>
    </source>
</evidence>
<evidence type="ECO:0000259" key="1">
    <source>
        <dbReference type="Pfam" id="PF01243"/>
    </source>
</evidence>
<dbReference type="InterPro" id="IPR012349">
    <property type="entry name" value="Split_barrel_FMN-bd"/>
</dbReference>
<proteinExistence type="predicted"/>
<dbReference type="Pfam" id="PF01243">
    <property type="entry name" value="PNPOx_N"/>
    <property type="match status" value="1"/>
</dbReference>
<dbReference type="InterPro" id="IPR011576">
    <property type="entry name" value="Pyridox_Oxase_N"/>
</dbReference>
<accession>A0A0X8JSD2</accession>
<keyword evidence="3" id="KW-1185">Reference proteome</keyword>
<dbReference type="SUPFAM" id="SSF50475">
    <property type="entry name" value="FMN-binding split barrel"/>
    <property type="match status" value="1"/>
</dbReference>
<sequence>MSDLKHRIYAMGKELQLMNVATVSPDNKPRVRYVAGKMDQELNLRFSTHLSSPKIGHLKANPVVSVTLGASHPGSPQWLQVEGRAEIMTSKEEREAFWFDALGAYFKGPDDPVYCIVLIRPTRIELGSIENPQPEVWQ</sequence>
<dbReference type="STRING" id="888061.AXF15_11560"/>
<dbReference type="AlphaFoldDB" id="A0A0X8JSD2"/>
<dbReference type="OrthoDB" id="5431160at2"/>
<evidence type="ECO:0000313" key="3">
    <source>
        <dbReference type="Proteomes" id="UP000063964"/>
    </source>
</evidence>
<dbReference type="Gene3D" id="2.30.110.10">
    <property type="entry name" value="Electron Transport, Fmn-binding Protein, Chain A"/>
    <property type="match status" value="1"/>
</dbReference>
<dbReference type="EMBL" id="CP014230">
    <property type="protein sequence ID" value="AMD93673.1"/>
    <property type="molecule type" value="Genomic_DNA"/>
</dbReference>
<dbReference type="InterPro" id="IPR052917">
    <property type="entry name" value="Stress-Dev_Protein"/>
</dbReference>
<dbReference type="PANTHER" id="PTHR34818:SF1">
    <property type="entry name" value="PROTEIN BLI-3"/>
    <property type="match status" value="1"/>
</dbReference>
<reference evidence="3" key="1">
    <citation type="submission" date="2016-02" db="EMBL/GenBank/DDBJ databases">
        <authorList>
            <person name="Holder M.E."/>
            <person name="Ajami N.J."/>
            <person name="Petrosino J.F."/>
        </authorList>
    </citation>
    <scope>NUCLEOTIDE SEQUENCE [LARGE SCALE GENOMIC DNA]</scope>
    <source>
        <strain evidence="3">DSM 12838</strain>
    </source>
</reference>
<name>A0A0X8JSD2_9BACT</name>
<feature type="domain" description="Pyridoxamine 5'-phosphate oxidase N-terminal" evidence="1">
    <location>
        <begin position="13"/>
        <end position="125"/>
    </location>
</feature>
<organism evidence="2 3">
    <name type="scientific">Desulfomicrobium orale DSM 12838</name>
    <dbReference type="NCBI Taxonomy" id="888061"/>
    <lineage>
        <taxon>Bacteria</taxon>
        <taxon>Pseudomonadati</taxon>
        <taxon>Thermodesulfobacteriota</taxon>
        <taxon>Desulfovibrionia</taxon>
        <taxon>Desulfovibrionales</taxon>
        <taxon>Desulfomicrobiaceae</taxon>
        <taxon>Desulfomicrobium</taxon>
    </lineage>
</organism>
<protein>
    <recommendedName>
        <fullName evidence="1">Pyridoxamine 5'-phosphate oxidase N-terminal domain-containing protein</fullName>
    </recommendedName>
</protein>
<gene>
    <name evidence="2" type="ORF">AXF15_11560</name>
</gene>
<dbReference type="RefSeq" id="WP_066607671.1">
    <property type="nucleotide sequence ID" value="NZ_CP014230.1"/>
</dbReference>